<dbReference type="InterPro" id="IPR050109">
    <property type="entry name" value="HTH-type_TetR-like_transc_reg"/>
</dbReference>
<dbReference type="EMBL" id="JAASQR010000004">
    <property type="protein sequence ID" value="NIJ18035.1"/>
    <property type="molecule type" value="Genomic_DNA"/>
</dbReference>
<keyword evidence="3" id="KW-0804">Transcription</keyword>
<keyword evidence="2 4" id="KW-0238">DNA-binding</keyword>
<dbReference type="PROSITE" id="PS50977">
    <property type="entry name" value="HTH_TETR_2"/>
    <property type="match status" value="1"/>
</dbReference>
<evidence type="ECO:0000259" key="5">
    <source>
        <dbReference type="PROSITE" id="PS50977"/>
    </source>
</evidence>
<dbReference type="PANTHER" id="PTHR30055:SF234">
    <property type="entry name" value="HTH-TYPE TRANSCRIPTIONAL REGULATOR BETI"/>
    <property type="match status" value="1"/>
</dbReference>
<sequence>MAAVLHAAREEFATKGFHHATMEAIAIRAGVSKRTLYAWHADKEALLHAAIMDRAAGLTDNVIDPKADLKAAITAYSLNMLGEMTTDYAISIGGLMMREARQFPLASEGLEQGQEYLCRPLVTLLRELGMAAAEAEAVAEIYVAALLGQLQPSLVMGKPAPTPEQNHQHVAMVVELILPGLEKRLGQISSDRCRSAGSR</sequence>
<dbReference type="Gene3D" id="1.10.357.10">
    <property type="entry name" value="Tetracycline Repressor, domain 2"/>
    <property type="match status" value="1"/>
</dbReference>
<reference evidence="6 7" key="1">
    <citation type="submission" date="2020-03" db="EMBL/GenBank/DDBJ databases">
        <title>Genomic Encyclopedia of Type Strains, Phase IV (KMG-IV): sequencing the most valuable type-strain genomes for metagenomic binning, comparative biology and taxonomic classification.</title>
        <authorList>
            <person name="Goeker M."/>
        </authorList>
    </citation>
    <scope>NUCLEOTIDE SEQUENCE [LARGE SCALE GENOMIC DNA]</scope>
    <source>
        <strain evidence="6 7">DSM 21299</strain>
    </source>
</reference>
<keyword evidence="7" id="KW-1185">Reference proteome</keyword>
<dbReference type="InterPro" id="IPR009057">
    <property type="entry name" value="Homeodomain-like_sf"/>
</dbReference>
<dbReference type="GO" id="GO:0003700">
    <property type="term" value="F:DNA-binding transcription factor activity"/>
    <property type="evidence" value="ECO:0007669"/>
    <property type="project" value="TreeGrafter"/>
</dbReference>
<feature type="domain" description="HTH tetR-type" evidence="5">
    <location>
        <begin position="1"/>
        <end position="58"/>
    </location>
</feature>
<comment type="caution">
    <text evidence="6">The sequence shown here is derived from an EMBL/GenBank/DDBJ whole genome shotgun (WGS) entry which is preliminary data.</text>
</comment>
<evidence type="ECO:0000313" key="6">
    <source>
        <dbReference type="EMBL" id="NIJ18035.1"/>
    </source>
</evidence>
<evidence type="ECO:0000313" key="7">
    <source>
        <dbReference type="Proteomes" id="UP000576821"/>
    </source>
</evidence>
<name>A0A846MH44_9SPHN</name>
<evidence type="ECO:0000256" key="3">
    <source>
        <dbReference type="ARBA" id="ARBA00023163"/>
    </source>
</evidence>
<dbReference type="SUPFAM" id="SSF46689">
    <property type="entry name" value="Homeodomain-like"/>
    <property type="match status" value="1"/>
</dbReference>
<accession>A0A846MH44</accession>
<dbReference type="Pfam" id="PF00440">
    <property type="entry name" value="TetR_N"/>
    <property type="match status" value="1"/>
</dbReference>
<dbReference type="InterPro" id="IPR001647">
    <property type="entry name" value="HTH_TetR"/>
</dbReference>
<dbReference type="Proteomes" id="UP000576821">
    <property type="component" value="Unassembled WGS sequence"/>
</dbReference>
<protein>
    <submittedName>
        <fullName evidence="6">AcrR family transcriptional regulator</fullName>
    </submittedName>
</protein>
<feature type="DNA-binding region" description="H-T-H motif" evidence="4">
    <location>
        <begin position="21"/>
        <end position="40"/>
    </location>
</feature>
<organism evidence="6 7">
    <name type="scientific">Sphingobium vermicomposti</name>
    <dbReference type="NCBI Taxonomy" id="529005"/>
    <lineage>
        <taxon>Bacteria</taxon>
        <taxon>Pseudomonadati</taxon>
        <taxon>Pseudomonadota</taxon>
        <taxon>Alphaproteobacteria</taxon>
        <taxon>Sphingomonadales</taxon>
        <taxon>Sphingomonadaceae</taxon>
        <taxon>Sphingobium</taxon>
    </lineage>
</organism>
<evidence type="ECO:0000256" key="1">
    <source>
        <dbReference type="ARBA" id="ARBA00023015"/>
    </source>
</evidence>
<dbReference type="GO" id="GO:0000976">
    <property type="term" value="F:transcription cis-regulatory region binding"/>
    <property type="evidence" value="ECO:0007669"/>
    <property type="project" value="TreeGrafter"/>
</dbReference>
<dbReference type="AlphaFoldDB" id="A0A846MH44"/>
<dbReference type="PANTHER" id="PTHR30055">
    <property type="entry name" value="HTH-TYPE TRANSCRIPTIONAL REGULATOR RUTR"/>
    <property type="match status" value="1"/>
</dbReference>
<gene>
    <name evidence="6" type="ORF">FHS54_003035</name>
</gene>
<evidence type="ECO:0000256" key="2">
    <source>
        <dbReference type="ARBA" id="ARBA00023125"/>
    </source>
</evidence>
<dbReference type="PRINTS" id="PR00455">
    <property type="entry name" value="HTHTETR"/>
</dbReference>
<proteinExistence type="predicted"/>
<dbReference type="RefSeq" id="WP_167304931.1">
    <property type="nucleotide sequence ID" value="NZ_JAASQR010000004.1"/>
</dbReference>
<evidence type="ECO:0000256" key="4">
    <source>
        <dbReference type="PROSITE-ProRule" id="PRU00335"/>
    </source>
</evidence>
<keyword evidence="1" id="KW-0805">Transcription regulation</keyword>